<name>A0A3M7PTW0_BRAPC</name>
<proteinExistence type="predicted"/>
<keyword evidence="2" id="KW-1185">Reference proteome</keyword>
<dbReference type="Proteomes" id="UP000276133">
    <property type="component" value="Unassembled WGS sequence"/>
</dbReference>
<accession>A0A3M7PTW0</accession>
<evidence type="ECO:0000313" key="1">
    <source>
        <dbReference type="EMBL" id="RNA02566.1"/>
    </source>
</evidence>
<comment type="caution">
    <text evidence="1">The sequence shown here is derived from an EMBL/GenBank/DDBJ whole genome shotgun (WGS) entry which is preliminary data.</text>
</comment>
<protein>
    <submittedName>
        <fullName evidence="1">Uncharacterized protein</fullName>
    </submittedName>
</protein>
<evidence type="ECO:0000313" key="2">
    <source>
        <dbReference type="Proteomes" id="UP000276133"/>
    </source>
</evidence>
<dbReference type="AlphaFoldDB" id="A0A3M7PTW0"/>
<sequence>MSGIVLTPIKFYSWSFNQAVTKFNLLEKNILAIAYVAKFTVKAEVLFLLEKLKGPADLENKMIKLQIINRHNSFTVIKSEILYLLEVYMDSISESIRVHKSSFYAEIDKVIVENGVMRLISKYRAWWSKQNVRVRIRVRFQLESVHEQEPEKVFRKRRGPKRKVGLEEKEDAEEVEV</sequence>
<organism evidence="1 2">
    <name type="scientific">Brachionus plicatilis</name>
    <name type="common">Marine rotifer</name>
    <name type="synonym">Brachionus muelleri</name>
    <dbReference type="NCBI Taxonomy" id="10195"/>
    <lineage>
        <taxon>Eukaryota</taxon>
        <taxon>Metazoa</taxon>
        <taxon>Spiralia</taxon>
        <taxon>Gnathifera</taxon>
        <taxon>Rotifera</taxon>
        <taxon>Eurotatoria</taxon>
        <taxon>Monogononta</taxon>
        <taxon>Pseudotrocha</taxon>
        <taxon>Ploima</taxon>
        <taxon>Brachionidae</taxon>
        <taxon>Brachionus</taxon>
    </lineage>
</organism>
<gene>
    <name evidence="1" type="ORF">BpHYR1_044004</name>
</gene>
<dbReference type="EMBL" id="REGN01008837">
    <property type="protein sequence ID" value="RNA02566.1"/>
    <property type="molecule type" value="Genomic_DNA"/>
</dbReference>
<reference evidence="1 2" key="1">
    <citation type="journal article" date="2018" name="Sci. Rep.">
        <title>Genomic signatures of local adaptation to the degree of environmental predictability in rotifers.</title>
        <authorList>
            <person name="Franch-Gras L."/>
            <person name="Hahn C."/>
            <person name="Garcia-Roger E.M."/>
            <person name="Carmona M.J."/>
            <person name="Serra M."/>
            <person name="Gomez A."/>
        </authorList>
    </citation>
    <scope>NUCLEOTIDE SEQUENCE [LARGE SCALE GENOMIC DNA]</scope>
    <source>
        <strain evidence="1">HYR1</strain>
    </source>
</reference>
<feature type="non-terminal residue" evidence="1">
    <location>
        <position position="177"/>
    </location>
</feature>